<dbReference type="AlphaFoldDB" id="A0A5Q2MGT5"/>
<accession>A0A5Q2MGT5</accession>
<gene>
    <name evidence="1" type="ORF">GEV26_05805</name>
</gene>
<dbReference type="EMBL" id="CP045737">
    <property type="protein sequence ID" value="QGG40913.1"/>
    <property type="molecule type" value="Genomic_DNA"/>
</dbReference>
<name>A0A5Q2MGT5_9ACTN</name>
<evidence type="ECO:0000313" key="2">
    <source>
        <dbReference type="Proteomes" id="UP000392064"/>
    </source>
</evidence>
<reference evidence="1 2" key="1">
    <citation type="submission" date="2019-11" db="EMBL/GenBank/DDBJ databases">
        <authorList>
            <person name="Li J."/>
        </authorList>
    </citation>
    <scope>NUCLEOTIDE SEQUENCE [LARGE SCALE GENOMIC DNA]</scope>
    <source>
        <strain evidence="1 2">MF47</strain>
    </source>
</reference>
<dbReference type="KEGG" id="aef:GEV26_05805"/>
<proteinExistence type="predicted"/>
<dbReference type="RefSeq" id="WP_153652184.1">
    <property type="nucleotide sequence ID" value="NZ_CP045737.1"/>
</dbReference>
<evidence type="ECO:0000313" key="1">
    <source>
        <dbReference type="EMBL" id="QGG40913.1"/>
    </source>
</evidence>
<dbReference type="Proteomes" id="UP000392064">
    <property type="component" value="Chromosome"/>
</dbReference>
<keyword evidence="2" id="KW-1185">Reference proteome</keyword>
<sequence length="122" mass="13153">MSFVVWTAALTRAAAGWDDQAEALSQAQSSLNKVDPELLGSRVSSAATAFLETWRTEIKDRVATAEAHADALRTSVGSYQQADDRAVQDLQRLLPWDDRGVEPGPLPPVLAPRTLPGVAMPQ</sequence>
<protein>
    <submittedName>
        <fullName evidence="1">Uncharacterized protein</fullName>
    </submittedName>
</protein>
<organism evidence="1 2">
    <name type="scientific">Aeromicrobium yanjiei</name>
    <dbReference type="NCBI Taxonomy" id="2662028"/>
    <lineage>
        <taxon>Bacteria</taxon>
        <taxon>Bacillati</taxon>
        <taxon>Actinomycetota</taxon>
        <taxon>Actinomycetes</taxon>
        <taxon>Propionibacteriales</taxon>
        <taxon>Nocardioidaceae</taxon>
        <taxon>Aeromicrobium</taxon>
    </lineage>
</organism>